<dbReference type="NCBIfam" id="TIGR00653">
    <property type="entry name" value="GlnA"/>
    <property type="match status" value="1"/>
</dbReference>
<dbReference type="Pfam" id="PF00120">
    <property type="entry name" value="Gln-synt_C"/>
    <property type="match status" value="1"/>
</dbReference>
<dbReference type="PANTHER" id="PTHR43407">
    <property type="entry name" value="GLUTAMINE SYNTHETASE"/>
    <property type="match status" value="1"/>
</dbReference>
<dbReference type="SMART" id="SM01230">
    <property type="entry name" value="Gln-synt_C"/>
    <property type="match status" value="1"/>
</dbReference>
<reference evidence="11 12" key="1">
    <citation type="journal article" date="2019" name="Int. J. Syst. Evol. Microbiol.">
        <title>The Global Catalogue of Microorganisms (GCM) 10K type strain sequencing project: providing services to taxonomists for standard genome sequencing and annotation.</title>
        <authorList>
            <consortium name="The Broad Institute Genomics Platform"/>
            <consortium name="The Broad Institute Genome Sequencing Center for Infectious Disease"/>
            <person name="Wu L."/>
            <person name="Ma J."/>
        </authorList>
    </citation>
    <scope>NUCLEOTIDE SEQUENCE [LARGE SCALE GENOMIC DNA]</scope>
    <source>
        <strain evidence="11 12">JCM 13476</strain>
    </source>
</reference>
<dbReference type="SUPFAM" id="SSF55931">
    <property type="entry name" value="Glutamine synthetase/guanido kinase"/>
    <property type="match status" value="1"/>
</dbReference>
<evidence type="ECO:0000256" key="6">
    <source>
        <dbReference type="PROSITE-ProRule" id="PRU01330"/>
    </source>
</evidence>
<gene>
    <name evidence="11" type="primary">glnA</name>
    <name evidence="11" type="ORF">GCM10009093_26590</name>
</gene>
<comment type="cofactor">
    <cofactor evidence="1">
        <name>Mg(2+)</name>
        <dbReference type="ChEBI" id="CHEBI:18420"/>
    </cofactor>
</comment>
<dbReference type="PROSITE" id="PS51986">
    <property type="entry name" value="GS_BETA_GRASP"/>
    <property type="match status" value="1"/>
</dbReference>
<sequence>MSAAQKILQEIKDKGIEYVDLRFTDTRGKLQHVTFDIGMVDEELLEEGTMFDGSSIEGWKAINESDMLLKPDLNTAHVDPFYQQPTLCLFCDVLNPDTAEPYNRDSRSMAQKALSYVQSSGVGDTVFFGPEAEFFVFDDVRWNTASHNTGYSFDSSELPSNTGAEYAEGNLGHRPRTKGGYFPVNPVDSGQDLRGEMLAVMRDLGMAPEKHHHEVAPAQHELGLKFSDLLTMADRMQLYKYVIHNVAHAYGKSATFMAKPMFGDNGSGMHVHMSIWKDGKPQFAGDQYAGLSQECLWYIGGIIKHAKAINAFANSTTNSYKRLVPGYEAPVKLAYSASNRSASIRIPHVSSPKAKRMEARFPDPMGNPYLTFVALLMAGLDGIENRIDPGAPADKNLYDLPPEERGSIPEVAGSLKEALEALDADRAFLKKGGVMDDDFIDAYIELKQTEVARLQLHPHPVEFDMYYSC</sequence>
<dbReference type="RefSeq" id="WP_167178197.1">
    <property type="nucleotide sequence ID" value="NZ_BAAAEJ010000009.1"/>
</dbReference>
<feature type="domain" description="GS catalytic" evidence="10">
    <location>
        <begin position="106"/>
        <end position="469"/>
    </location>
</feature>
<dbReference type="PROSITE" id="PS00181">
    <property type="entry name" value="GLNA_ATP"/>
    <property type="match status" value="1"/>
</dbReference>
<dbReference type="GO" id="GO:0016874">
    <property type="term" value="F:ligase activity"/>
    <property type="evidence" value="ECO:0007669"/>
    <property type="project" value="UniProtKB-KW"/>
</dbReference>
<dbReference type="InterPro" id="IPR027302">
    <property type="entry name" value="Gln_synth_N_conserv_site"/>
</dbReference>
<evidence type="ECO:0000313" key="12">
    <source>
        <dbReference type="Proteomes" id="UP001500791"/>
    </source>
</evidence>
<dbReference type="Gene3D" id="3.30.590.10">
    <property type="entry name" value="Glutamine synthetase/guanido kinase, catalytic domain"/>
    <property type="match status" value="1"/>
</dbReference>
<dbReference type="InterPro" id="IPR008146">
    <property type="entry name" value="Gln_synth_cat_dom"/>
</dbReference>
<evidence type="ECO:0000256" key="5">
    <source>
        <dbReference type="ARBA" id="ARBA00023231"/>
    </source>
</evidence>
<evidence type="ECO:0000259" key="10">
    <source>
        <dbReference type="PROSITE" id="PS51987"/>
    </source>
</evidence>
<dbReference type="InterPro" id="IPR027303">
    <property type="entry name" value="Gln_synth_gly_rich_site"/>
</dbReference>
<evidence type="ECO:0000313" key="11">
    <source>
        <dbReference type="EMBL" id="GAA0398711.1"/>
    </source>
</evidence>
<dbReference type="PROSITE" id="PS51987">
    <property type="entry name" value="GS_CATALYTIC"/>
    <property type="match status" value="1"/>
</dbReference>
<dbReference type="EMBL" id="BAAAEJ010000009">
    <property type="protein sequence ID" value="GAA0398711.1"/>
    <property type="molecule type" value="Genomic_DNA"/>
</dbReference>
<dbReference type="EC" id="6.3.1.2" evidence="8"/>
<evidence type="ECO:0000256" key="7">
    <source>
        <dbReference type="RuleBase" id="RU000384"/>
    </source>
</evidence>
<evidence type="ECO:0000256" key="1">
    <source>
        <dbReference type="ARBA" id="ARBA00001946"/>
    </source>
</evidence>
<comment type="similarity">
    <text evidence="3 6 7">Belongs to the glutamine synthetase family.</text>
</comment>
<name>A0ABN0YKR0_9CAUL</name>
<dbReference type="InterPro" id="IPR004809">
    <property type="entry name" value="Gln_synth_I"/>
</dbReference>
<dbReference type="InterPro" id="IPR036651">
    <property type="entry name" value="Gln_synt_N_sf"/>
</dbReference>
<dbReference type="PROSITE" id="PS00180">
    <property type="entry name" value="GLNA_1"/>
    <property type="match status" value="1"/>
</dbReference>
<evidence type="ECO:0000256" key="8">
    <source>
        <dbReference type="RuleBase" id="RU004356"/>
    </source>
</evidence>
<dbReference type="PANTHER" id="PTHR43407:SF2">
    <property type="entry name" value="GLUTAMINE SYNTHETASE"/>
    <property type="match status" value="1"/>
</dbReference>
<dbReference type="Proteomes" id="UP001500791">
    <property type="component" value="Unassembled WGS sequence"/>
</dbReference>
<protein>
    <recommendedName>
        <fullName evidence="8">Glutamine synthetase</fullName>
        <ecNumber evidence="8">6.3.1.2</ecNumber>
    </recommendedName>
</protein>
<evidence type="ECO:0000256" key="4">
    <source>
        <dbReference type="ARBA" id="ARBA00011258"/>
    </source>
</evidence>
<dbReference type="InterPro" id="IPR014746">
    <property type="entry name" value="Gln_synth/guanido_kin_cat_dom"/>
</dbReference>
<proteinExistence type="inferred from homology"/>
<dbReference type="Pfam" id="PF03951">
    <property type="entry name" value="Gln-synt_N"/>
    <property type="match status" value="1"/>
</dbReference>
<evidence type="ECO:0000259" key="9">
    <source>
        <dbReference type="PROSITE" id="PS51986"/>
    </source>
</evidence>
<dbReference type="Gene3D" id="3.10.20.70">
    <property type="entry name" value="Glutamine synthetase, N-terminal domain"/>
    <property type="match status" value="1"/>
</dbReference>
<organism evidence="11 12">
    <name type="scientific">Brevundimonas terrae</name>
    <dbReference type="NCBI Taxonomy" id="363631"/>
    <lineage>
        <taxon>Bacteria</taxon>
        <taxon>Pseudomonadati</taxon>
        <taxon>Pseudomonadota</taxon>
        <taxon>Alphaproteobacteria</taxon>
        <taxon>Caulobacterales</taxon>
        <taxon>Caulobacteraceae</taxon>
        <taxon>Brevundimonas</taxon>
    </lineage>
</organism>
<keyword evidence="12" id="KW-1185">Reference proteome</keyword>
<dbReference type="InterPro" id="IPR008147">
    <property type="entry name" value="Gln_synt_N"/>
</dbReference>
<evidence type="ECO:0000256" key="3">
    <source>
        <dbReference type="ARBA" id="ARBA00009897"/>
    </source>
</evidence>
<keyword evidence="5" id="KW-0535">Nitrogen fixation</keyword>
<comment type="function">
    <text evidence="2">Catalyzes the ATP-dependent biosynthesis of glutamine from glutamate and ammonia.</text>
</comment>
<keyword evidence="8" id="KW-0547">Nucleotide-binding</keyword>
<comment type="catalytic activity">
    <reaction evidence="8">
        <text>L-glutamate + NH4(+) + ATP = L-glutamine + ADP + phosphate + H(+)</text>
        <dbReference type="Rhea" id="RHEA:16169"/>
        <dbReference type="ChEBI" id="CHEBI:15378"/>
        <dbReference type="ChEBI" id="CHEBI:28938"/>
        <dbReference type="ChEBI" id="CHEBI:29985"/>
        <dbReference type="ChEBI" id="CHEBI:30616"/>
        <dbReference type="ChEBI" id="CHEBI:43474"/>
        <dbReference type="ChEBI" id="CHEBI:58359"/>
        <dbReference type="ChEBI" id="CHEBI:456216"/>
        <dbReference type="EC" id="6.3.1.2"/>
    </reaction>
</comment>
<keyword evidence="8 11" id="KW-0436">Ligase</keyword>
<dbReference type="SUPFAM" id="SSF54368">
    <property type="entry name" value="Glutamine synthetase, N-terminal domain"/>
    <property type="match status" value="1"/>
</dbReference>
<keyword evidence="8" id="KW-0067">ATP-binding</keyword>
<accession>A0ABN0YKR0</accession>
<comment type="caution">
    <text evidence="11">The sequence shown here is derived from an EMBL/GenBank/DDBJ whole genome shotgun (WGS) entry which is preliminary data.</text>
</comment>
<evidence type="ECO:0000256" key="2">
    <source>
        <dbReference type="ARBA" id="ARBA00003117"/>
    </source>
</evidence>
<comment type="subunit">
    <text evidence="4">Oligomer of 12 subunits arranged in the form of two hexameric ring.</text>
</comment>
<feature type="domain" description="GS beta-grasp" evidence="9">
    <location>
        <begin position="14"/>
        <end position="98"/>
    </location>
</feature>